<dbReference type="Pfam" id="PF04525">
    <property type="entry name" value="LOR"/>
    <property type="match status" value="1"/>
</dbReference>
<dbReference type="InterPro" id="IPR038595">
    <property type="entry name" value="LOR_sf"/>
</dbReference>
<dbReference type="Proteomes" id="UP000186104">
    <property type="component" value="Chromosome"/>
</dbReference>
<dbReference type="GO" id="GO:0005886">
    <property type="term" value="C:plasma membrane"/>
    <property type="evidence" value="ECO:0007669"/>
    <property type="project" value="TreeGrafter"/>
</dbReference>
<proteinExistence type="inferred from homology"/>
<dbReference type="GO" id="GO:0017128">
    <property type="term" value="F:phospholipid scramblase activity"/>
    <property type="evidence" value="ECO:0007669"/>
    <property type="project" value="InterPro"/>
</dbReference>
<gene>
    <name evidence="2" type="ORF">BJL86_0889</name>
</gene>
<sequence>MLAGMSVLQFNVLVFQQTRNFSKNDFAISEPNGTQVAHVETGGSTLGRMLGGARELTVFDGPGRPVLRVYDTMTLGRERMEFQDPDGNPIGNLVKRISLFKTKIDLEVLGEQLQLDGNLWGFDFNINSPQGPIAGVSREWSGMSNALFGKSTYSLRLAEWASVPQRLGIIGGVLALDLIREKQERNNG</sequence>
<dbReference type="PANTHER" id="PTHR23248">
    <property type="entry name" value="PHOSPHOLIPID SCRAMBLASE-RELATED"/>
    <property type="match status" value="1"/>
</dbReference>
<dbReference type="STRING" id="499555.BJL86_0889"/>
<dbReference type="OrthoDB" id="4412702at2"/>
<keyword evidence="3" id="KW-1185">Reference proteome</keyword>
<organism evidence="2 3">
    <name type="scientific">Dietzia timorensis</name>
    <dbReference type="NCBI Taxonomy" id="499555"/>
    <lineage>
        <taxon>Bacteria</taxon>
        <taxon>Bacillati</taxon>
        <taxon>Actinomycetota</taxon>
        <taxon>Actinomycetes</taxon>
        <taxon>Mycobacteriales</taxon>
        <taxon>Dietziaceae</taxon>
        <taxon>Dietzia</taxon>
    </lineage>
</organism>
<dbReference type="AlphaFoldDB" id="A0A173LLQ6"/>
<dbReference type="InterPro" id="IPR025659">
    <property type="entry name" value="Tubby-like_C"/>
</dbReference>
<evidence type="ECO:0000313" key="3">
    <source>
        <dbReference type="Proteomes" id="UP000186104"/>
    </source>
</evidence>
<evidence type="ECO:0000256" key="1">
    <source>
        <dbReference type="ARBA" id="ARBA00005437"/>
    </source>
</evidence>
<dbReference type="SUPFAM" id="SSF54518">
    <property type="entry name" value="Tubby C-terminal domain-like"/>
    <property type="match status" value="1"/>
</dbReference>
<dbReference type="EMBL" id="CP015961">
    <property type="protein sequence ID" value="ANI91682.1"/>
    <property type="molecule type" value="Genomic_DNA"/>
</dbReference>
<comment type="similarity">
    <text evidence="1">Belongs to the LOR family.</text>
</comment>
<dbReference type="InterPro" id="IPR005552">
    <property type="entry name" value="Scramblase"/>
</dbReference>
<evidence type="ECO:0000313" key="2">
    <source>
        <dbReference type="EMBL" id="ANI91682.1"/>
    </source>
</evidence>
<protein>
    <recommendedName>
        <fullName evidence="4">Scramblase</fullName>
    </recommendedName>
</protein>
<reference evidence="2 3" key="1">
    <citation type="submission" date="2016-06" db="EMBL/GenBank/DDBJ databases">
        <title>Complete genome sequence of a saline-alkali tolerant type strain Dietzia timorensis ID05-A0528T.</title>
        <authorList>
            <person name="Wu X."/>
        </authorList>
    </citation>
    <scope>NUCLEOTIDE SEQUENCE [LARGE SCALE GENOMIC DNA]</scope>
    <source>
        <strain evidence="2 3">ID05-A0528</strain>
    </source>
</reference>
<name>A0A173LLQ6_9ACTN</name>
<dbReference type="KEGG" id="dtm:BJL86_0889"/>
<dbReference type="InterPro" id="IPR007612">
    <property type="entry name" value="LOR"/>
</dbReference>
<dbReference type="PANTHER" id="PTHR23248:SF9">
    <property type="entry name" value="PHOSPHOLIPID SCRAMBLASE"/>
    <property type="match status" value="1"/>
</dbReference>
<accession>A0A173LLQ6</accession>
<dbReference type="Gene3D" id="2.40.160.200">
    <property type="entry name" value="LURP1-related"/>
    <property type="match status" value="1"/>
</dbReference>
<evidence type="ECO:0008006" key="4">
    <source>
        <dbReference type="Google" id="ProtNLM"/>
    </source>
</evidence>